<proteinExistence type="predicted"/>
<comment type="caution">
    <text evidence="3">The sequence shown here is derived from an EMBL/GenBank/DDBJ whole genome shotgun (WGS) entry which is preliminary data.</text>
</comment>
<organism evidence="3 4">
    <name type="scientific">Seiridium unicorne</name>
    <dbReference type="NCBI Taxonomy" id="138068"/>
    <lineage>
        <taxon>Eukaryota</taxon>
        <taxon>Fungi</taxon>
        <taxon>Dikarya</taxon>
        <taxon>Ascomycota</taxon>
        <taxon>Pezizomycotina</taxon>
        <taxon>Sordariomycetes</taxon>
        <taxon>Xylariomycetidae</taxon>
        <taxon>Amphisphaeriales</taxon>
        <taxon>Sporocadaceae</taxon>
        <taxon>Seiridium</taxon>
    </lineage>
</organism>
<dbReference type="InterPro" id="IPR051091">
    <property type="entry name" value="O-Glucosyltr/Glycosyltrsf_90"/>
</dbReference>
<keyword evidence="1" id="KW-0472">Membrane</keyword>
<dbReference type="EMBL" id="JARVKF010000069">
    <property type="protein sequence ID" value="KAK9423477.1"/>
    <property type="molecule type" value="Genomic_DNA"/>
</dbReference>
<evidence type="ECO:0000313" key="4">
    <source>
        <dbReference type="Proteomes" id="UP001408356"/>
    </source>
</evidence>
<dbReference type="PANTHER" id="PTHR12203:SF22">
    <property type="entry name" value="CAPSULE ASSOCIATED PROTEIN"/>
    <property type="match status" value="1"/>
</dbReference>
<dbReference type="Pfam" id="PF05686">
    <property type="entry name" value="Glyco_transf_90"/>
    <property type="match status" value="1"/>
</dbReference>
<dbReference type="InterPro" id="IPR006598">
    <property type="entry name" value="CAP10"/>
</dbReference>
<sequence>MPAATRSHDRFPAICTKQIPTQTLESFLSQMPKTVALVAQGDFLVLLTHNANDFSRLGSVQVLSEYACWNYNDVTRLVHTAAQAPGIKTAAFIILDGATTDDGVSCRIAIDGRRDGLAPLFGFRCEFGSIEPALDAIEQGVPMRELRDQSVMAGGLWRKDVVESRLMRSSPLNTLDFPIHKDWKPTFNGGPSLHYAVFRTAEVSTKTLNSFVEQAYDQQWGPLADPRVAFITKLEAPFTDGLAEAPLASSPEPLETLYGAKPSECDAVVRSRFWDDSLDPKLDRHRFIIIDEFTETEGSVIIAVNFEDEGRLIISRTDFKLAVLSLMAPVLVIDISAAWIAHINLGLRVQIGRESGSTNSRYNDHTFKIVTGGSAELVVVRAARNSRITWARWILSSKNKYSQGPTLMATMALKSYTLKYLTIAGSKDGKHTDNPPLPPWRQPDDHAISELMDRAHKSFPRLLSKRSHNLKEAGQAYRSRRGRHPPPGFDVWFEAANRTDAIVVEDFFDRIYQDIAPFWSMDPMVMRHRVHRQPQRIQVRRGYASFVADFGNFPKRWDWMELWTDAVKDITQHLPDLDMAINVMDEPRILVPYEEIESYTATELSLRELFQSHEAKTDYTNYNYLNAELGDNSYEPKWIFEHADKYWDYVRDACPPDSPAHQLNSSMTSASESIDNLYPSSPLPSYSHRGFISNFTAAQDACQQPHLRGLHGTFVEPGAMRTLNTLEFPMFSGSKLLQNNDLLLPGAMYLTDETRYSGGQGHGGLWRDKKDGLVWRGVGSGGRSTEANWWRFHRHRFVQMMNGSAVTLLEKSSKTGTMDSGMTFRLGKNDTSASIVTSAEGNDQLSASLVSFADVGFTWMTCSPKQYSLWGHLLPTCPYNDAYYTVKPQISMSKQYGNKFLPDVDGNSFSARWRGFLLSSSLPLKATVYIEWHDSRLIPWLHFVPFDNSFADIYGVLEYFRQHDEEARRIAEDGQAWARKVLRKEDMVLYIWRLLLEYARVMDPQRDRLGYVNDLGGTD</sequence>
<feature type="transmembrane region" description="Helical" evidence="1">
    <location>
        <begin position="321"/>
        <end position="341"/>
    </location>
</feature>
<keyword evidence="1" id="KW-1133">Transmembrane helix</keyword>
<evidence type="ECO:0000259" key="2">
    <source>
        <dbReference type="SMART" id="SM00672"/>
    </source>
</evidence>
<name>A0ABR2V9D4_9PEZI</name>
<evidence type="ECO:0000256" key="1">
    <source>
        <dbReference type="SAM" id="Phobius"/>
    </source>
</evidence>
<dbReference type="PANTHER" id="PTHR12203">
    <property type="entry name" value="KDEL LYS-ASP-GLU-LEU CONTAINING - RELATED"/>
    <property type="match status" value="1"/>
</dbReference>
<dbReference type="SMART" id="SM00672">
    <property type="entry name" value="CAP10"/>
    <property type="match status" value="1"/>
</dbReference>
<keyword evidence="1" id="KW-0812">Transmembrane</keyword>
<dbReference type="Proteomes" id="UP001408356">
    <property type="component" value="Unassembled WGS sequence"/>
</dbReference>
<protein>
    <submittedName>
        <fullName evidence="3">Capsular associated protein</fullName>
    </submittedName>
</protein>
<accession>A0ABR2V9D4</accession>
<feature type="domain" description="Glycosyl transferase CAP10" evidence="2">
    <location>
        <begin position="722"/>
        <end position="1005"/>
    </location>
</feature>
<reference evidence="3 4" key="1">
    <citation type="journal article" date="2024" name="J. Plant Pathol.">
        <title>Sequence and assembly of the genome of Seiridium unicorne, isolate CBS 538.82, causal agent of cypress canker disease.</title>
        <authorList>
            <person name="Scali E."/>
            <person name="Rocca G.D."/>
            <person name="Danti R."/>
            <person name="Garbelotto M."/>
            <person name="Barberini S."/>
            <person name="Baroncelli R."/>
            <person name="Emiliani G."/>
        </authorList>
    </citation>
    <scope>NUCLEOTIDE SEQUENCE [LARGE SCALE GENOMIC DNA]</scope>
    <source>
        <strain evidence="3 4">BM-138-508</strain>
    </source>
</reference>
<evidence type="ECO:0000313" key="3">
    <source>
        <dbReference type="EMBL" id="KAK9423477.1"/>
    </source>
</evidence>
<keyword evidence="4" id="KW-1185">Reference proteome</keyword>
<gene>
    <name evidence="3" type="ORF">SUNI508_13984</name>
</gene>